<evidence type="ECO:0000313" key="1">
    <source>
        <dbReference type="EMBL" id="MCW6537446.1"/>
    </source>
</evidence>
<protein>
    <submittedName>
        <fullName evidence="1">Uncharacterized protein</fullName>
    </submittedName>
</protein>
<sequence length="72" mass="7509">MLPTPRLFRSRWAALWWAAGILWFAIEVAGVKPGGHAAANATTANAATEATDATGSAVDQRDLATLANAMGR</sequence>
<dbReference type="EMBL" id="JANFAV010000022">
    <property type="protein sequence ID" value="MCW6537446.1"/>
    <property type="molecule type" value="Genomic_DNA"/>
</dbReference>
<proteinExistence type="predicted"/>
<accession>A0AA41ZIR8</accession>
<keyword evidence="2" id="KW-1185">Reference proteome</keyword>
<gene>
    <name evidence="1" type="ORF">NEE01_21925</name>
</gene>
<comment type="caution">
    <text evidence="1">The sequence shown here is derived from an EMBL/GenBank/DDBJ whole genome shotgun (WGS) entry which is preliminary data.</text>
</comment>
<dbReference type="Proteomes" id="UP001165565">
    <property type="component" value="Unassembled WGS sequence"/>
</dbReference>
<dbReference type="AlphaFoldDB" id="A0AA41ZIR8"/>
<organism evidence="1 2">
    <name type="scientific">Sphingomonas lycopersici</name>
    <dbReference type="NCBI Taxonomy" id="2951807"/>
    <lineage>
        <taxon>Bacteria</taxon>
        <taxon>Pseudomonadati</taxon>
        <taxon>Pseudomonadota</taxon>
        <taxon>Alphaproteobacteria</taxon>
        <taxon>Sphingomonadales</taxon>
        <taxon>Sphingomonadaceae</taxon>
        <taxon>Sphingomonas</taxon>
    </lineage>
</organism>
<evidence type="ECO:0000313" key="2">
    <source>
        <dbReference type="Proteomes" id="UP001165565"/>
    </source>
</evidence>
<reference evidence="1" key="1">
    <citation type="submission" date="2022-06" db="EMBL/GenBank/DDBJ databases">
        <title>Sphingomonas sp. nov. isolated from rhizosphere soil of tomato.</title>
        <authorList>
            <person name="Dong H."/>
            <person name="Gao R."/>
        </authorList>
    </citation>
    <scope>NUCLEOTIDE SEQUENCE</scope>
    <source>
        <strain evidence="1">MMSM24</strain>
    </source>
</reference>
<name>A0AA41ZIR8_9SPHN</name>